<protein>
    <submittedName>
        <fullName evidence="1">Uncharacterized protein</fullName>
    </submittedName>
</protein>
<reference evidence="1" key="1">
    <citation type="submission" date="2019-12" db="EMBL/GenBank/DDBJ databases">
        <title>Novel species isolated from a subtropical stream in China.</title>
        <authorList>
            <person name="Lu H."/>
        </authorList>
    </citation>
    <scope>NUCLEOTIDE SEQUENCE [LARGE SCALE GENOMIC DNA]</scope>
    <source>
        <strain evidence="1">FT81W</strain>
    </source>
</reference>
<proteinExistence type="predicted"/>
<evidence type="ECO:0000313" key="1">
    <source>
        <dbReference type="EMBL" id="MYM92690.1"/>
    </source>
</evidence>
<dbReference type="Proteomes" id="UP000447355">
    <property type="component" value="Unassembled WGS sequence"/>
</dbReference>
<dbReference type="EMBL" id="WWCX01000001">
    <property type="protein sequence ID" value="MYM92690.1"/>
    <property type="molecule type" value="Genomic_DNA"/>
</dbReference>
<dbReference type="RefSeq" id="WP_161081948.1">
    <property type="nucleotide sequence ID" value="NZ_WWCX01000001.1"/>
</dbReference>
<sequence>MVNIAQPASQPDVRGDLPLDSWLRGVHPGQQVWWNDPSIGLWSGHYIVDEIQGNAVTRQNTPLILREVPESSVRASIEARAAELSPTKPEDLLPVVDRYEGASTIRGYATTKQQALYLGNAVLDHMVIVVDLAENVTMHDGTVLEKAWVASTGMAEFDQD</sequence>
<accession>A0A845GGQ2</accession>
<gene>
    <name evidence="1" type="ORF">GTP90_02310</name>
</gene>
<dbReference type="AlphaFoldDB" id="A0A845GGQ2"/>
<comment type="caution">
    <text evidence="1">The sequence shown here is derived from an EMBL/GenBank/DDBJ whole genome shotgun (WGS) entry which is preliminary data.</text>
</comment>
<name>A0A845GGQ2_9BURK</name>
<organism evidence="1 2">
    <name type="scientific">Duganella vulcania</name>
    <dbReference type="NCBI Taxonomy" id="2692166"/>
    <lineage>
        <taxon>Bacteria</taxon>
        <taxon>Pseudomonadati</taxon>
        <taxon>Pseudomonadota</taxon>
        <taxon>Betaproteobacteria</taxon>
        <taxon>Burkholderiales</taxon>
        <taxon>Oxalobacteraceae</taxon>
        <taxon>Telluria group</taxon>
        <taxon>Duganella</taxon>
    </lineage>
</organism>
<evidence type="ECO:0000313" key="2">
    <source>
        <dbReference type="Proteomes" id="UP000447355"/>
    </source>
</evidence>